<evidence type="ECO:0000259" key="7">
    <source>
        <dbReference type="Pfam" id="PF25574"/>
    </source>
</evidence>
<protein>
    <submittedName>
        <fullName evidence="8">Importin subunit beta-1</fullName>
    </submittedName>
</protein>
<dbReference type="InterPro" id="IPR011989">
    <property type="entry name" value="ARM-like"/>
</dbReference>
<keyword evidence="9" id="KW-1185">Reference proteome</keyword>
<evidence type="ECO:0000256" key="1">
    <source>
        <dbReference type="ARBA" id="ARBA00004496"/>
    </source>
</evidence>
<dbReference type="InterPro" id="IPR058584">
    <property type="entry name" value="IMB1_TNPO1-like_TPR"/>
</dbReference>
<dbReference type="SUPFAM" id="SSF48371">
    <property type="entry name" value="ARM repeat"/>
    <property type="match status" value="1"/>
</dbReference>
<organism evidence="8 9">
    <name type="scientific">Geodia barretti</name>
    <name type="common">Barrett's horny sponge</name>
    <dbReference type="NCBI Taxonomy" id="519541"/>
    <lineage>
        <taxon>Eukaryota</taxon>
        <taxon>Metazoa</taxon>
        <taxon>Porifera</taxon>
        <taxon>Demospongiae</taxon>
        <taxon>Heteroscleromorpha</taxon>
        <taxon>Tetractinellida</taxon>
        <taxon>Astrophorina</taxon>
        <taxon>Geodiidae</taxon>
        <taxon>Geodia</taxon>
    </lineage>
</organism>
<name>A0AA35SAV5_GEOBA</name>
<evidence type="ECO:0000256" key="2">
    <source>
        <dbReference type="ARBA" id="ARBA00022448"/>
    </source>
</evidence>
<feature type="non-terminal residue" evidence="8">
    <location>
        <position position="1"/>
    </location>
</feature>
<comment type="caution">
    <text evidence="8">The sequence shown here is derived from an EMBL/GenBank/DDBJ whole genome shotgun (WGS) entry which is preliminary data.</text>
</comment>
<comment type="subcellular location">
    <subcellularLocation>
        <location evidence="1">Cytoplasm</location>
    </subcellularLocation>
</comment>
<dbReference type="EMBL" id="CASHTH010002198">
    <property type="protein sequence ID" value="CAI8026074.1"/>
    <property type="molecule type" value="Genomic_DNA"/>
</dbReference>
<proteinExistence type="predicted"/>
<sequence>TDASFVAGWVFASLAFSSLAESAYELACTDEDTEPATYSLSGAFEFLVTKVMQTADRPDASQNNLRTSAYEALMDLIKYSAKDCYVVIQKTTQVMMDRLRQILTVDAGGQLSGADKQQLADLESLICATLQSLVRKVSREDALTISSSVMEALLLMFQTSAAGSSSGVLEDALMTVGVLVEVLGEDFQHYMEVFFPFLKLALQNYAAYQVCQAAVGLVGDLCRTLTAKMLPYCNSIMEIMVDNLSNAAVHRSIKPQILSTIGDVALSIGSGFKVYLTIVFQILKEAAQLNVTINKNDFEMVDYINELREGCLEAYTGIVQGLKGEEGSTSGHLQLMTPEVPFLFQFIEHVAKDEDRSDGVTACCAGLLGDLCSAYGKALLSELQKSPSLNIMKLLQEGKSSRTKRTKTLCSWALKEMKALQKWSVGMEGIMYT</sequence>
<reference evidence="8" key="1">
    <citation type="submission" date="2023-03" db="EMBL/GenBank/DDBJ databases">
        <authorList>
            <person name="Steffen K."/>
            <person name="Cardenas P."/>
        </authorList>
    </citation>
    <scope>NUCLEOTIDE SEQUENCE</scope>
</reference>
<keyword evidence="5" id="KW-0653">Protein transport</keyword>
<dbReference type="InterPro" id="IPR016024">
    <property type="entry name" value="ARM-type_fold"/>
</dbReference>
<dbReference type="Proteomes" id="UP001174909">
    <property type="component" value="Unassembled WGS sequence"/>
</dbReference>
<dbReference type="GO" id="GO:0005737">
    <property type="term" value="C:cytoplasm"/>
    <property type="evidence" value="ECO:0007669"/>
    <property type="project" value="UniProtKB-SubCell"/>
</dbReference>
<evidence type="ECO:0000256" key="3">
    <source>
        <dbReference type="ARBA" id="ARBA00022490"/>
    </source>
</evidence>
<dbReference type="PANTHER" id="PTHR10527">
    <property type="entry name" value="IMPORTIN BETA"/>
    <property type="match status" value="1"/>
</dbReference>
<dbReference type="AlphaFoldDB" id="A0AA35SAV5"/>
<accession>A0AA35SAV5</accession>
<feature type="signal peptide" evidence="6">
    <location>
        <begin position="1"/>
        <end position="22"/>
    </location>
</feature>
<keyword evidence="3" id="KW-0963">Cytoplasm</keyword>
<dbReference type="Pfam" id="PF25574">
    <property type="entry name" value="TPR_IMB1"/>
    <property type="match status" value="1"/>
</dbReference>
<evidence type="ECO:0000313" key="8">
    <source>
        <dbReference type="EMBL" id="CAI8026074.1"/>
    </source>
</evidence>
<feature type="domain" description="Importin subunit beta-1/Transportin-1-like TPR repeats" evidence="7">
    <location>
        <begin position="31"/>
        <end position="388"/>
    </location>
</feature>
<evidence type="ECO:0000256" key="6">
    <source>
        <dbReference type="SAM" id="SignalP"/>
    </source>
</evidence>
<keyword evidence="4" id="KW-0677">Repeat</keyword>
<feature type="chain" id="PRO_5041440522" evidence="6">
    <location>
        <begin position="23"/>
        <end position="433"/>
    </location>
</feature>
<keyword evidence="6" id="KW-0732">Signal</keyword>
<evidence type="ECO:0000256" key="4">
    <source>
        <dbReference type="ARBA" id="ARBA00022737"/>
    </source>
</evidence>
<keyword evidence="2" id="KW-0813">Transport</keyword>
<evidence type="ECO:0000313" key="9">
    <source>
        <dbReference type="Proteomes" id="UP001174909"/>
    </source>
</evidence>
<dbReference type="GO" id="GO:0006606">
    <property type="term" value="P:protein import into nucleus"/>
    <property type="evidence" value="ECO:0007669"/>
    <property type="project" value="InterPro"/>
</dbReference>
<dbReference type="Gene3D" id="1.25.10.10">
    <property type="entry name" value="Leucine-rich Repeat Variant"/>
    <property type="match status" value="1"/>
</dbReference>
<gene>
    <name evidence="8" type="ORF">GBAR_LOCUS15032</name>
</gene>
<dbReference type="InterPro" id="IPR040122">
    <property type="entry name" value="Importin_beta"/>
</dbReference>
<evidence type="ECO:0000256" key="5">
    <source>
        <dbReference type="ARBA" id="ARBA00022927"/>
    </source>
</evidence>